<dbReference type="PANTHER" id="PTHR11552:SF219">
    <property type="entry name" value="GLUCOSE-METHANOL-CHOLINE OXIDOREDUCTASE N-TERMINAL DOMAIN-CONTAINING PROTEIN"/>
    <property type="match status" value="1"/>
</dbReference>
<feature type="binding site" evidence="4">
    <location>
        <begin position="38"/>
        <end position="39"/>
    </location>
    <ligand>
        <name>FAD</name>
        <dbReference type="ChEBI" id="CHEBI:57692"/>
    </ligand>
</feature>
<feature type="binding site" evidence="4">
    <location>
        <begin position="524"/>
        <end position="525"/>
    </location>
    <ligand>
        <name>FAD</name>
        <dbReference type="ChEBI" id="CHEBI:57692"/>
    </ligand>
</feature>
<dbReference type="Pfam" id="PF05199">
    <property type="entry name" value="GMC_oxred_C"/>
    <property type="match status" value="1"/>
</dbReference>
<accession>A0A4Q9M7I0</accession>
<dbReference type="SUPFAM" id="SSF51905">
    <property type="entry name" value="FAD/NAD(P)-binding domain"/>
    <property type="match status" value="1"/>
</dbReference>
<sequence length="592" mass="65174">MTVVPELKPQDVGVAVPIAPQISLDTYAYDYIIIGGGTSGSVLASRLSEDPSVSVLVIERGPVADTWTSRVPLLSSNIFDKDGPIRTWWSLPMRNANNRFAQIMSSEALGGVSRINGLLYTRGTPGDYNQWKALGNPGWGYEDLEPYFVKSEKTSSHPASKFRGHDGVWQNRTSKDPFHTNQYIVRALQKAGIEQVPDLNAPDAPAACVGRTDHIVDNDHDRSSTNRAFLSPQLTQERKSRLKICTSTLVTRLELAGLGDEFRAVGVHFEANDPRLARQQYFAKARREVVLCAGALASPQILMLSGLGPEEHLRQKGIPVVRDLPAVGNHLQDHVGLPIMFEVPMRDSVHQLQTNPLKAAVEFGKYLVAGRGILSHPLELMSTFVPTRLLDEDLSLSTHDARELDASIPKNRPDIEFMHIPSNSTQYDIPGKGIFTLNTVLIRPKSEGTVRLQTSNPRARPDVDLGFFTSPDDLVPLRKGVRLAMRIADDVVKQGYPLKHLLVPDGKTEDDIDRFIRANAATSWHYTSTCRMGQETHGSQESVVDAELKVHGVQGLRVCDASVFPEIIGSHTMAPAVVVAEKCAAMMRGQVQ</sequence>
<dbReference type="EMBL" id="ML143574">
    <property type="protein sequence ID" value="TBU21812.1"/>
    <property type="molecule type" value="Genomic_DNA"/>
</dbReference>
<dbReference type="PANTHER" id="PTHR11552">
    <property type="entry name" value="GLUCOSE-METHANOL-CHOLINE GMC OXIDOREDUCTASE"/>
    <property type="match status" value="1"/>
</dbReference>
<feature type="binding site" evidence="4">
    <location>
        <position position="250"/>
    </location>
    <ligand>
        <name>FAD</name>
        <dbReference type="ChEBI" id="CHEBI:57692"/>
    </ligand>
</feature>
<dbReference type="InterPro" id="IPR012132">
    <property type="entry name" value="GMC_OxRdtase"/>
</dbReference>
<comment type="similarity">
    <text evidence="2">Belongs to the GMC oxidoreductase family.</text>
</comment>
<dbReference type="Pfam" id="PF00732">
    <property type="entry name" value="GMC_oxred_N"/>
    <property type="match status" value="1"/>
</dbReference>
<dbReference type="OrthoDB" id="269227at2759"/>
<dbReference type="GO" id="GO:0050660">
    <property type="term" value="F:flavin adenine dinucleotide binding"/>
    <property type="evidence" value="ECO:0007669"/>
    <property type="project" value="InterPro"/>
</dbReference>
<gene>
    <name evidence="6" type="ORF">BD311DRAFT_181498</name>
</gene>
<evidence type="ECO:0000256" key="1">
    <source>
        <dbReference type="ARBA" id="ARBA00001974"/>
    </source>
</evidence>
<feature type="domain" description="Glucose-methanol-choline oxidoreductase N-terminal" evidence="5">
    <location>
        <begin position="294"/>
        <end position="308"/>
    </location>
</feature>
<evidence type="ECO:0000256" key="2">
    <source>
        <dbReference type="ARBA" id="ARBA00010790"/>
    </source>
</evidence>
<evidence type="ECO:0000313" key="6">
    <source>
        <dbReference type="EMBL" id="TBU21812.1"/>
    </source>
</evidence>
<dbReference type="PROSITE" id="PS00624">
    <property type="entry name" value="GMC_OXRED_2"/>
    <property type="match status" value="1"/>
</dbReference>
<protein>
    <submittedName>
        <fullName evidence="6">Alcohol oxidase</fullName>
    </submittedName>
</protein>
<dbReference type="InterPro" id="IPR036188">
    <property type="entry name" value="FAD/NAD-bd_sf"/>
</dbReference>
<keyword evidence="4" id="KW-0285">Flavoprotein</keyword>
<evidence type="ECO:0000256" key="4">
    <source>
        <dbReference type="PIRSR" id="PIRSR000137-2"/>
    </source>
</evidence>
<dbReference type="InterPro" id="IPR000172">
    <property type="entry name" value="GMC_OxRdtase_N"/>
</dbReference>
<name>A0A4Q9M7I0_9APHY</name>
<dbReference type="Proteomes" id="UP000292957">
    <property type="component" value="Unassembled WGS sequence"/>
</dbReference>
<dbReference type="AlphaFoldDB" id="A0A4Q9M7I0"/>
<proteinExistence type="inferred from homology"/>
<keyword evidence="4" id="KW-0274">FAD</keyword>
<dbReference type="InterPro" id="IPR007867">
    <property type="entry name" value="GMC_OxRtase_C"/>
</dbReference>
<dbReference type="Gene3D" id="3.30.560.10">
    <property type="entry name" value="Glucose Oxidase, domain 3"/>
    <property type="match status" value="1"/>
</dbReference>
<feature type="active site" description="Proton donor" evidence="3">
    <location>
        <position position="525"/>
    </location>
</feature>
<dbReference type="SUPFAM" id="SSF54373">
    <property type="entry name" value="FAD-linked reductases, C-terminal domain"/>
    <property type="match status" value="1"/>
</dbReference>
<evidence type="ECO:0000256" key="3">
    <source>
        <dbReference type="PIRSR" id="PIRSR000137-1"/>
    </source>
</evidence>
<comment type="cofactor">
    <cofactor evidence="1 4">
        <name>FAD</name>
        <dbReference type="ChEBI" id="CHEBI:57692"/>
    </cofactor>
</comment>
<organism evidence="6">
    <name type="scientific">Dichomitus squalens</name>
    <dbReference type="NCBI Taxonomy" id="114155"/>
    <lineage>
        <taxon>Eukaryota</taxon>
        <taxon>Fungi</taxon>
        <taxon>Dikarya</taxon>
        <taxon>Basidiomycota</taxon>
        <taxon>Agaricomycotina</taxon>
        <taxon>Agaricomycetes</taxon>
        <taxon>Polyporales</taxon>
        <taxon>Polyporaceae</taxon>
        <taxon>Dichomitus</taxon>
    </lineage>
</organism>
<dbReference type="PIRSF" id="PIRSF000137">
    <property type="entry name" value="Alcohol_oxidase"/>
    <property type="match status" value="1"/>
</dbReference>
<feature type="active site" description="Proton acceptor" evidence="3">
    <location>
        <position position="571"/>
    </location>
</feature>
<dbReference type="GO" id="GO:0016614">
    <property type="term" value="F:oxidoreductase activity, acting on CH-OH group of donors"/>
    <property type="evidence" value="ECO:0007669"/>
    <property type="project" value="InterPro"/>
</dbReference>
<evidence type="ECO:0000259" key="5">
    <source>
        <dbReference type="PROSITE" id="PS00624"/>
    </source>
</evidence>
<dbReference type="Gene3D" id="3.50.50.60">
    <property type="entry name" value="FAD/NAD(P)-binding domain"/>
    <property type="match status" value="1"/>
</dbReference>
<reference evidence="6" key="1">
    <citation type="submission" date="2019-01" db="EMBL/GenBank/DDBJ databases">
        <title>Draft genome sequences of three monokaryotic isolates of the white-rot basidiomycete fungus Dichomitus squalens.</title>
        <authorList>
            <consortium name="DOE Joint Genome Institute"/>
            <person name="Lopez S.C."/>
            <person name="Andreopoulos B."/>
            <person name="Pangilinan J."/>
            <person name="Lipzen A."/>
            <person name="Riley R."/>
            <person name="Ahrendt S."/>
            <person name="Ng V."/>
            <person name="Barry K."/>
            <person name="Daum C."/>
            <person name="Grigoriev I.V."/>
            <person name="Hilden K.S."/>
            <person name="Makela M.R."/>
            <person name="de Vries R.P."/>
        </authorList>
    </citation>
    <scope>NUCLEOTIDE SEQUENCE [LARGE SCALE GENOMIC DNA]</scope>
    <source>
        <strain evidence="6">OM18370.1</strain>
    </source>
</reference>